<keyword evidence="7 9" id="KW-0472">Membrane</keyword>
<name>A0A1Y6EPH4_9SPHN</name>
<comment type="similarity">
    <text evidence="2">Belongs to the amino acid-polyamine-organocation (APC) superfamily. Basic amino acid/polyamine antiporter (APA) (TC 2.A.3.2) family.</text>
</comment>
<keyword evidence="4" id="KW-1003">Cell membrane</keyword>
<reference evidence="11" key="1">
    <citation type="submission" date="2017-04" db="EMBL/GenBank/DDBJ databases">
        <authorList>
            <person name="Varghese N."/>
            <person name="Submissions S."/>
        </authorList>
    </citation>
    <scope>NUCLEOTIDE SEQUENCE [LARGE SCALE GENOMIC DNA]</scope>
</reference>
<comment type="subcellular location">
    <subcellularLocation>
        <location evidence="1">Cell membrane</location>
        <topology evidence="1">Multi-pass membrane protein</topology>
    </subcellularLocation>
</comment>
<feature type="transmembrane region" description="Helical" evidence="9">
    <location>
        <begin position="242"/>
        <end position="266"/>
    </location>
</feature>
<evidence type="ECO:0000313" key="11">
    <source>
        <dbReference type="Proteomes" id="UP000194420"/>
    </source>
</evidence>
<dbReference type="InterPro" id="IPR050367">
    <property type="entry name" value="APC_superfamily"/>
</dbReference>
<evidence type="ECO:0000313" key="10">
    <source>
        <dbReference type="EMBL" id="SMQ64574.1"/>
    </source>
</evidence>
<feature type="transmembrane region" description="Helical" evidence="9">
    <location>
        <begin position="195"/>
        <end position="217"/>
    </location>
</feature>
<dbReference type="PANTHER" id="PTHR42770:SF18">
    <property type="entry name" value="ARGININE_AGMATINE ANTIPORTER"/>
    <property type="match status" value="1"/>
</dbReference>
<evidence type="ECO:0000256" key="7">
    <source>
        <dbReference type="ARBA" id="ARBA00023136"/>
    </source>
</evidence>
<protein>
    <recommendedName>
        <fullName evidence="3">Arginine/agmatine antiporter</fullName>
    </recommendedName>
</protein>
<dbReference type="Gene3D" id="1.20.1740.10">
    <property type="entry name" value="Amino acid/polyamine transporter I"/>
    <property type="match status" value="1"/>
</dbReference>
<evidence type="ECO:0000256" key="2">
    <source>
        <dbReference type="ARBA" id="ARBA00008220"/>
    </source>
</evidence>
<gene>
    <name evidence="10" type="ORF">SAMN06297468_1045</name>
</gene>
<keyword evidence="5 9" id="KW-0812">Transmembrane</keyword>
<dbReference type="Pfam" id="PF13520">
    <property type="entry name" value="AA_permease_2"/>
    <property type="match status" value="1"/>
</dbReference>
<keyword evidence="11" id="KW-1185">Reference proteome</keyword>
<dbReference type="AlphaFoldDB" id="A0A1Y6EPH4"/>
<evidence type="ECO:0000256" key="6">
    <source>
        <dbReference type="ARBA" id="ARBA00022989"/>
    </source>
</evidence>
<feature type="transmembrane region" description="Helical" evidence="9">
    <location>
        <begin position="124"/>
        <end position="144"/>
    </location>
</feature>
<dbReference type="Proteomes" id="UP000194420">
    <property type="component" value="Unassembled WGS sequence"/>
</dbReference>
<dbReference type="EMBL" id="FXWG01000001">
    <property type="protein sequence ID" value="SMQ64574.1"/>
    <property type="molecule type" value="Genomic_DNA"/>
</dbReference>
<accession>A0A1Y6EPH4</accession>
<keyword evidence="6 9" id="KW-1133">Transmembrane helix</keyword>
<dbReference type="GO" id="GO:0005886">
    <property type="term" value="C:plasma membrane"/>
    <property type="evidence" value="ECO:0007669"/>
    <property type="project" value="UniProtKB-SubCell"/>
</dbReference>
<evidence type="ECO:0000256" key="8">
    <source>
        <dbReference type="ARBA" id="ARBA00045636"/>
    </source>
</evidence>
<dbReference type="InterPro" id="IPR002293">
    <property type="entry name" value="AA/rel_permease1"/>
</dbReference>
<organism evidence="10 11">
    <name type="scientific">Altererythrobacter xiamenensis</name>
    <dbReference type="NCBI Taxonomy" id="1316679"/>
    <lineage>
        <taxon>Bacteria</taxon>
        <taxon>Pseudomonadati</taxon>
        <taxon>Pseudomonadota</taxon>
        <taxon>Alphaproteobacteria</taxon>
        <taxon>Sphingomonadales</taxon>
        <taxon>Erythrobacteraceae</taxon>
        <taxon>Altererythrobacter</taxon>
    </lineage>
</organism>
<evidence type="ECO:0000256" key="1">
    <source>
        <dbReference type="ARBA" id="ARBA00004651"/>
    </source>
</evidence>
<proteinExistence type="inferred from homology"/>
<sequence>MFALPALLFAAAGTFSPFALLIFACFYGCVMAVVAKLSTIFRQSGGPQLYAQHAFGPVVGFQVGWLSLLTNMIGASANFHVLVSYLAAIFPFFADPFVRLATIATLIAFFTAISISGTKRSVRAIELGTVLKLAPLLLLVVLGFAQNGVPTDVKLPVFSEVESIALLLAFAFSGADVAVAAAGETKEPRKTLMRAIFINLAGIAIFYALIMWAYIAIAPDPTNVDTPLAAAGEAVLGPMGSLMISVAAIFSTATFQLNVFVALPRIAYGMARRGLMPHVFAYVSPRFQTPVAAIAGYGAVVSVLALSGSFTALAVLMVSVEQILFTSSIAALVVMWWRNDAGLRDTMDARWLVIFPVAIGLVLWLFSQVPWDSVPPTLAFIGVGFVLYLLSRRGAVAQDGIELPEARA</sequence>
<dbReference type="PIRSF" id="PIRSF006060">
    <property type="entry name" value="AA_transporter"/>
    <property type="match status" value="1"/>
</dbReference>
<evidence type="ECO:0000256" key="5">
    <source>
        <dbReference type="ARBA" id="ARBA00022692"/>
    </source>
</evidence>
<feature type="transmembrane region" description="Helical" evidence="9">
    <location>
        <begin position="164"/>
        <end position="183"/>
    </location>
</feature>
<evidence type="ECO:0000256" key="3">
    <source>
        <dbReference type="ARBA" id="ARBA00021069"/>
    </source>
</evidence>
<comment type="function">
    <text evidence="8">Major component of the acid-resistance (AR) system allowing enteric pathogens to survive the acidic environment in the stomach. Exchanges extracellular arginine for its intracellular decarboxylation product agmatine (Agm) thereby expelling intracellular protons. Probably undergoes several conformational states in order to translocate the substrate across the membrane; keeps the substrate accessible to only 1 side of the membrane at a time by opening and closing 3 membrane-internal gates.</text>
</comment>
<evidence type="ECO:0000256" key="9">
    <source>
        <dbReference type="SAM" id="Phobius"/>
    </source>
</evidence>
<feature type="transmembrane region" description="Helical" evidence="9">
    <location>
        <begin position="373"/>
        <end position="390"/>
    </location>
</feature>
<feature type="transmembrane region" description="Helical" evidence="9">
    <location>
        <begin position="312"/>
        <end position="337"/>
    </location>
</feature>
<dbReference type="PANTHER" id="PTHR42770">
    <property type="entry name" value="AMINO ACID TRANSPORTER-RELATED"/>
    <property type="match status" value="1"/>
</dbReference>
<feature type="transmembrane region" description="Helical" evidence="9">
    <location>
        <begin position="349"/>
        <end position="367"/>
    </location>
</feature>
<evidence type="ECO:0000256" key="4">
    <source>
        <dbReference type="ARBA" id="ARBA00022475"/>
    </source>
</evidence>
<feature type="transmembrane region" description="Helical" evidence="9">
    <location>
        <begin position="54"/>
        <end position="77"/>
    </location>
</feature>
<feature type="transmembrane region" description="Helical" evidence="9">
    <location>
        <begin position="6"/>
        <end position="34"/>
    </location>
</feature>
<feature type="transmembrane region" description="Helical" evidence="9">
    <location>
        <begin position="287"/>
        <end position="306"/>
    </location>
</feature>
<feature type="transmembrane region" description="Helical" evidence="9">
    <location>
        <begin position="97"/>
        <end position="117"/>
    </location>
</feature>
<dbReference type="GO" id="GO:0022857">
    <property type="term" value="F:transmembrane transporter activity"/>
    <property type="evidence" value="ECO:0007669"/>
    <property type="project" value="InterPro"/>
</dbReference>